<keyword evidence="3" id="KW-1185">Reference proteome</keyword>
<reference evidence="2 3" key="1">
    <citation type="journal article" date="2019" name="Commun. Biol.">
        <title>The bagworm genome reveals a unique fibroin gene that provides high tensile strength.</title>
        <authorList>
            <person name="Kono N."/>
            <person name="Nakamura H."/>
            <person name="Ohtoshi R."/>
            <person name="Tomita M."/>
            <person name="Numata K."/>
            <person name="Arakawa K."/>
        </authorList>
    </citation>
    <scope>NUCLEOTIDE SEQUENCE [LARGE SCALE GENOMIC DNA]</scope>
</reference>
<sequence>MRPLEKFYYKEDECVEIQTAGRETFSQRFSFAIVAVPPDNNCEKKTSVENRKTCYARGNRVRLVLKQTINQKRKHKQYQWLASVGSQLRRDGVEHNPEDKPDCRPIPSNMKTLVKEQPAIFNSMMNTQC</sequence>
<feature type="region of interest" description="Disordered" evidence="1">
    <location>
        <begin position="90"/>
        <end position="109"/>
    </location>
</feature>
<evidence type="ECO:0000256" key="1">
    <source>
        <dbReference type="SAM" id="MobiDB-lite"/>
    </source>
</evidence>
<name>A0A4C1ZPN4_EUMVA</name>
<gene>
    <name evidence="2" type="ORF">EVAR_100657_1</name>
</gene>
<dbReference type="EMBL" id="BGZK01001939">
    <property type="protein sequence ID" value="GBP88505.1"/>
    <property type="molecule type" value="Genomic_DNA"/>
</dbReference>
<evidence type="ECO:0000313" key="2">
    <source>
        <dbReference type="EMBL" id="GBP88505.1"/>
    </source>
</evidence>
<comment type="caution">
    <text evidence="2">The sequence shown here is derived from an EMBL/GenBank/DDBJ whole genome shotgun (WGS) entry which is preliminary data.</text>
</comment>
<organism evidence="2 3">
    <name type="scientific">Eumeta variegata</name>
    <name type="common">Bagworm moth</name>
    <name type="synonym">Eumeta japonica</name>
    <dbReference type="NCBI Taxonomy" id="151549"/>
    <lineage>
        <taxon>Eukaryota</taxon>
        <taxon>Metazoa</taxon>
        <taxon>Ecdysozoa</taxon>
        <taxon>Arthropoda</taxon>
        <taxon>Hexapoda</taxon>
        <taxon>Insecta</taxon>
        <taxon>Pterygota</taxon>
        <taxon>Neoptera</taxon>
        <taxon>Endopterygota</taxon>
        <taxon>Lepidoptera</taxon>
        <taxon>Glossata</taxon>
        <taxon>Ditrysia</taxon>
        <taxon>Tineoidea</taxon>
        <taxon>Psychidae</taxon>
        <taxon>Oiketicinae</taxon>
        <taxon>Eumeta</taxon>
    </lineage>
</organism>
<feature type="compositionally biased region" description="Basic and acidic residues" evidence="1">
    <location>
        <begin position="90"/>
        <end position="103"/>
    </location>
</feature>
<dbReference type="AlphaFoldDB" id="A0A4C1ZPN4"/>
<protein>
    <submittedName>
        <fullName evidence="2">Uncharacterized protein</fullName>
    </submittedName>
</protein>
<evidence type="ECO:0000313" key="3">
    <source>
        <dbReference type="Proteomes" id="UP000299102"/>
    </source>
</evidence>
<dbReference type="Proteomes" id="UP000299102">
    <property type="component" value="Unassembled WGS sequence"/>
</dbReference>
<accession>A0A4C1ZPN4</accession>
<proteinExistence type="predicted"/>